<dbReference type="CDD" id="cd00590">
    <property type="entry name" value="RRM_SF"/>
    <property type="match status" value="1"/>
</dbReference>
<protein>
    <recommendedName>
        <fullName evidence="2">RRM domain-containing protein</fullName>
    </recommendedName>
</protein>
<dbReference type="EMBL" id="RRYP01016543">
    <property type="protein sequence ID" value="TNV74942.1"/>
    <property type="molecule type" value="Genomic_DNA"/>
</dbReference>
<gene>
    <name evidence="3" type="ORF">FGO68_gene15505</name>
</gene>
<dbReference type="AlphaFoldDB" id="A0A8J8SXX9"/>
<comment type="caution">
    <text evidence="3">The sequence shown here is derived from an EMBL/GenBank/DDBJ whole genome shotgun (WGS) entry which is preliminary data.</text>
</comment>
<dbReference type="Proteomes" id="UP000785679">
    <property type="component" value="Unassembled WGS sequence"/>
</dbReference>
<keyword evidence="4" id="KW-1185">Reference proteome</keyword>
<dbReference type="Pfam" id="PF00076">
    <property type="entry name" value="RRM_1"/>
    <property type="match status" value="1"/>
</dbReference>
<keyword evidence="1" id="KW-0694">RNA-binding</keyword>
<dbReference type="Gene3D" id="3.30.70.330">
    <property type="match status" value="1"/>
</dbReference>
<dbReference type="OrthoDB" id="296632at2759"/>
<dbReference type="InterPro" id="IPR012677">
    <property type="entry name" value="Nucleotide-bd_a/b_plait_sf"/>
</dbReference>
<dbReference type="PROSITE" id="PS50102">
    <property type="entry name" value="RRM"/>
    <property type="match status" value="1"/>
</dbReference>
<evidence type="ECO:0000313" key="3">
    <source>
        <dbReference type="EMBL" id="TNV74942.1"/>
    </source>
</evidence>
<sequence length="125" mass="14535">METQLKQLEQILDEDYANEVAKSNLTFFDENQQIIHELLAQKQSKFLKVSNIDERVTAKMLYNLFNRFGNLESLLLTKSESTAILQFSNSDNACIAKELLNNILFFNKEVIYEYMKIATNSLLLM</sequence>
<dbReference type="InterPro" id="IPR035979">
    <property type="entry name" value="RBD_domain_sf"/>
</dbReference>
<evidence type="ECO:0000313" key="4">
    <source>
        <dbReference type="Proteomes" id="UP000785679"/>
    </source>
</evidence>
<evidence type="ECO:0000259" key="2">
    <source>
        <dbReference type="PROSITE" id="PS50102"/>
    </source>
</evidence>
<dbReference type="SMART" id="SM00360">
    <property type="entry name" value="RRM"/>
    <property type="match status" value="1"/>
</dbReference>
<dbReference type="GO" id="GO:0003723">
    <property type="term" value="F:RNA binding"/>
    <property type="evidence" value="ECO:0007669"/>
    <property type="project" value="UniProtKB-UniRule"/>
</dbReference>
<reference evidence="3" key="1">
    <citation type="submission" date="2019-06" db="EMBL/GenBank/DDBJ databases">
        <authorList>
            <person name="Zheng W."/>
        </authorList>
    </citation>
    <scope>NUCLEOTIDE SEQUENCE</scope>
    <source>
        <strain evidence="3">QDHG01</strain>
    </source>
</reference>
<accession>A0A8J8SXX9</accession>
<evidence type="ECO:0000256" key="1">
    <source>
        <dbReference type="PROSITE-ProRule" id="PRU00176"/>
    </source>
</evidence>
<feature type="domain" description="RRM" evidence="2">
    <location>
        <begin position="45"/>
        <end position="117"/>
    </location>
</feature>
<proteinExistence type="predicted"/>
<name>A0A8J8SXX9_HALGN</name>
<dbReference type="InterPro" id="IPR000504">
    <property type="entry name" value="RRM_dom"/>
</dbReference>
<dbReference type="SUPFAM" id="SSF54928">
    <property type="entry name" value="RNA-binding domain, RBD"/>
    <property type="match status" value="1"/>
</dbReference>
<organism evidence="3 4">
    <name type="scientific">Halteria grandinella</name>
    <dbReference type="NCBI Taxonomy" id="5974"/>
    <lineage>
        <taxon>Eukaryota</taxon>
        <taxon>Sar</taxon>
        <taxon>Alveolata</taxon>
        <taxon>Ciliophora</taxon>
        <taxon>Intramacronucleata</taxon>
        <taxon>Spirotrichea</taxon>
        <taxon>Stichotrichia</taxon>
        <taxon>Sporadotrichida</taxon>
        <taxon>Halteriidae</taxon>
        <taxon>Halteria</taxon>
    </lineage>
</organism>